<keyword evidence="1" id="KW-1133">Transmembrane helix</keyword>
<dbReference type="InterPro" id="IPR009996">
    <property type="entry name" value="YycH"/>
</dbReference>
<organism evidence="3 4">
    <name type="scientific">Fodinisporobacter ferrooxydans</name>
    <dbReference type="NCBI Taxonomy" id="2901836"/>
    <lineage>
        <taxon>Bacteria</taxon>
        <taxon>Bacillati</taxon>
        <taxon>Bacillota</taxon>
        <taxon>Bacilli</taxon>
        <taxon>Bacillales</taxon>
        <taxon>Alicyclobacillaceae</taxon>
        <taxon>Fodinisporobacter</taxon>
    </lineage>
</organism>
<accession>A0ABY4CMM4</accession>
<feature type="domain" description="Regulatory protein YycH" evidence="2">
    <location>
        <begin position="3"/>
        <end position="415"/>
    </location>
</feature>
<name>A0ABY4CMM4_9BACL</name>
<dbReference type="Pfam" id="PF07435">
    <property type="entry name" value="YycH"/>
    <property type="match status" value="1"/>
</dbReference>
<dbReference type="RefSeq" id="WP_347438403.1">
    <property type="nucleotide sequence ID" value="NZ_CP089291.1"/>
</dbReference>
<keyword evidence="4" id="KW-1185">Reference proteome</keyword>
<proteinExistence type="predicted"/>
<evidence type="ECO:0000313" key="4">
    <source>
        <dbReference type="Proteomes" id="UP000830167"/>
    </source>
</evidence>
<dbReference type="EMBL" id="CP089291">
    <property type="protein sequence ID" value="UOF91715.1"/>
    <property type="molecule type" value="Genomic_DNA"/>
</dbReference>
<sequence length="445" mass="50448">MWERLKSWLLAALVMMSLVLTFTIWTSIPTNGPIDQPTILTTVSYGRDKTVNQLVFPDQIIAHFGANKHAVLRPQSDGYASILRELQKSSIYDIKPIQFTNEEWKRAVNGHSIEMQFSWDVPFDIVSHLFPGIKIVETKPTCRRIFITADSNFQNMRIIFMNIHNVGTSSYIAHVNMAGESFATLLHQLQSKEPNYVLYGFTMEQSYYLPERQLQLPIYTYRLESFNVDQLTNSFFVDPSLTKKINERDGSFIKTDGSRGVSFSPQLARVQFTDPVTNWKNEAVLPEKQIGQAITFANDHGGIPDYSQISMENPNYSVGPDSTYTIQEYIDGIPVEGALGSIQVRLQGNEVTEFQRSDLYLGMQMKKSFQNALSASELLDRLTKGQSISENSITQIMLVFLPIRNDKKQMQLEPVYKITQSSGGIHYVDALSGTLLDQEAKHGLE</sequence>
<dbReference type="InterPro" id="IPR042274">
    <property type="entry name" value="YycH/YycI_2"/>
</dbReference>
<evidence type="ECO:0000313" key="3">
    <source>
        <dbReference type="EMBL" id="UOF91715.1"/>
    </source>
</evidence>
<evidence type="ECO:0000256" key="1">
    <source>
        <dbReference type="SAM" id="Phobius"/>
    </source>
</evidence>
<dbReference type="CDD" id="cd15787">
    <property type="entry name" value="YycH_N"/>
    <property type="match status" value="1"/>
</dbReference>
<evidence type="ECO:0000259" key="2">
    <source>
        <dbReference type="Pfam" id="PF07435"/>
    </source>
</evidence>
<feature type="transmembrane region" description="Helical" evidence="1">
    <location>
        <begin position="7"/>
        <end position="28"/>
    </location>
</feature>
<reference evidence="3" key="1">
    <citation type="submission" date="2021-12" db="EMBL/GenBank/DDBJ databases">
        <title>Alicyclobacillaceae gen. nov., sp. nov., isolated from chalcocite enrichment system.</title>
        <authorList>
            <person name="Jiang Z."/>
        </authorList>
    </citation>
    <scope>NUCLEOTIDE SEQUENCE</scope>
    <source>
        <strain evidence="3">MYW30-H2</strain>
    </source>
</reference>
<dbReference type="Proteomes" id="UP000830167">
    <property type="component" value="Chromosome"/>
</dbReference>
<keyword evidence="1" id="KW-0472">Membrane</keyword>
<gene>
    <name evidence="3" type="primary">yycH</name>
    <name evidence="3" type="ORF">LSG31_05560</name>
</gene>
<keyword evidence="1" id="KW-0812">Transmembrane</keyword>
<dbReference type="Gene3D" id="3.30.310.160">
    <property type="entry name" value="YycH protein, domain 2"/>
    <property type="match status" value="1"/>
</dbReference>
<protein>
    <submittedName>
        <fullName evidence="3">Two-component system activity regulator YycH</fullName>
    </submittedName>
</protein>